<evidence type="ECO:0000256" key="2">
    <source>
        <dbReference type="ARBA" id="ARBA00004167"/>
    </source>
</evidence>
<evidence type="ECO:0000256" key="4">
    <source>
        <dbReference type="ARBA" id="ARBA00022692"/>
    </source>
</evidence>
<feature type="transmembrane region" description="Helical" evidence="13">
    <location>
        <begin position="14"/>
        <end position="34"/>
    </location>
</feature>
<dbReference type="EMBL" id="ONZQ02000001">
    <property type="protein sequence ID" value="SPN96954.1"/>
    <property type="molecule type" value="Genomic_DNA"/>
</dbReference>
<reference evidence="14" key="1">
    <citation type="submission" date="2018-03" db="EMBL/GenBank/DDBJ databases">
        <authorList>
            <person name="Guldener U."/>
        </authorList>
    </citation>
    <scope>NUCLEOTIDE SEQUENCE</scope>
</reference>
<dbReference type="GO" id="GO:0020037">
    <property type="term" value="F:heme binding"/>
    <property type="evidence" value="ECO:0007669"/>
    <property type="project" value="InterPro"/>
</dbReference>
<name>A0AAE8MQU3_9PEZI</name>
<evidence type="ECO:0000256" key="7">
    <source>
        <dbReference type="ARBA" id="ARBA00023002"/>
    </source>
</evidence>
<evidence type="ECO:0000256" key="8">
    <source>
        <dbReference type="ARBA" id="ARBA00023004"/>
    </source>
</evidence>
<protein>
    <submittedName>
        <fullName evidence="14">Related to n-alkane-inducible cytochrome P450</fullName>
    </submittedName>
</protein>
<comment type="subcellular location">
    <subcellularLocation>
        <location evidence="2">Membrane</location>
        <topology evidence="2">Single-pass membrane protein</topology>
    </subcellularLocation>
</comment>
<dbReference type="CDD" id="cd11063">
    <property type="entry name" value="CYP52"/>
    <property type="match status" value="1"/>
</dbReference>
<keyword evidence="10 13" id="KW-0472">Membrane</keyword>
<proteinExistence type="inferred from homology"/>
<organism evidence="14 15">
    <name type="scientific">Cephalotrichum gorgonifer</name>
    <dbReference type="NCBI Taxonomy" id="2041049"/>
    <lineage>
        <taxon>Eukaryota</taxon>
        <taxon>Fungi</taxon>
        <taxon>Dikarya</taxon>
        <taxon>Ascomycota</taxon>
        <taxon>Pezizomycotina</taxon>
        <taxon>Sordariomycetes</taxon>
        <taxon>Hypocreomycetidae</taxon>
        <taxon>Microascales</taxon>
        <taxon>Microascaceae</taxon>
        <taxon>Cephalotrichum</taxon>
    </lineage>
</organism>
<dbReference type="GO" id="GO:0016705">
    <property type="term" value="F:oxidoreductase activity, acting on paired donors, with incorporation or reduction of molecular oxygen"/>
    <property type="evidence" value="ECO:0007669"/>
    <property type="project" value="InterPro"/>
</dbReference>
<keyword evidence="11 12" id="KW-0349">Heme</keyword>
<dbReference type="AlphaFoldDB" id="A0AAE8MQU3"/>
<evidence type="ECO:0000256" key="6">
    <source>
        <dbReference type="ARBA" id="ARBA00022989"/>
    </source>
</evidence>
<dbReference type="InterPro" id="IPR017972">
    <property type="entry name" value="Cyt_P450_CS"/>
</dbReference>
<evidence type="ECO:0000256" key="1">
    <source>
        <dbReference type="ARBA" id="ARBA00001971"/>
    </source>
</evidence>
<evidence type="ECO:0000256" key="11">
    <source>
        <dbReference type="PIRSR" id="PIRSR602401-1"/>
    </source>
</evidence>
<evidence type="ECO:0000313" key="14">
    <source>
        <dbReference type="EMBL" id="SPN96954.1"/>
    </source>
</evidence>
<dbReference type="GO" id="GO:0004497">
    <property type="term" value="F:monooxygenase activity"/>
    <property type="evidence" value="ECO:0007669"/>
    <property type="project" value="UniProtKB-KW"/>
</dbReference>
<evidence type="ECO:0000256" key="13">
    <source>
        <dbReference type="SAM" id="Phobius"/>
    </source>
</evidence>
<feature type="binding site" description="axial binding residue" evidence="11">
    <location>
        <position position="487"/>
    </location>
    <ligand>
        <name>heme</name>
        <dbReference type="ChEBI" id="CHEBI:30413"/>
    </ligand>
    <ligandPart>
        <name>Fe</name>
        <dbReference type="ChEBI" id="CHEBI:18248"/>
    </ligandPart>
</feature>
<sequence length="546" mass="60672">MGVMGAIGQSAGEITGRSVAVFVATSCALYYILLQLDRRRRRNRLGASAPRAKYRLPFGIDFVLHGLRRNAQNLCEEGWMEHFAHTGTYTASANVFGREIVLTAEPENIKAMLSTQFPDYGKGESYEIDWKGFLGDSIFSTDGETWHASRQLIRPQFVKDRVSDLHCFENHVQNLFRMIENGGPLGGMEAAARARAGAEAGMGGVRGADGKTVNISDLFFRLALDASTDFLLGKSVDSWCHLSEPFADAFDAASEIQSNIIRASSLSWLIPRFAFRSHLRVVDSFINTYIERALRLSPSELSTKTKSDADYTFLHAIASFTRDRTVLRDQLLAVLLAGRDTTASTLSFALYELARRPDVVSRLRREILAAVGDEGKPTYGDLKNMPYLKAVVNETLRLYPAVPFNTRVALRDTTLPRGGGPDGRQPVAILKGTIMGYSTLIMQRRADIYPPVSGAFADPAAFSPERWESWHPRGHEYVPFNAGPRICVGQQFALTEMTYVLCRLFQRYERVEGRMGPAGAEKPSMKTDLTLKPGDPVRVAFFEAEK</sequence>
<dbReference type="PRINTS" id="PR00385">
    <property type="entry name" value="P450"/>
</dbReference>
<dbReference type="InterPro" id="IPR002401">
    <property type="entry name" value="Cyt_P450_E_grp-I"/>
</dbReference>
<dbReference type="InterPro" id="IPR036396">
    <property type="entry name" value="Cyt_P450_sf"/>
</dbReference>
<keyword evidence="4 13" id="KW-0812">Transmembrane</keyword>
<dbReference type="Gene3D" id="1.10.630.10">
    <property type="entry name" value="Cytochrome P450"/>
    <property type="match status" value="1"/>
</dbReference>
<evidence type="ECO:0000256" key="3">
    <source>
        <dbReference type="ARBA" id="ARBA00010617"/>
    </source>
</evidence>
<comment type="caution">
    <text evidence="14">The sequence shown here is derived from an EMBL/GenBank/DDBJ whole genome shotgun (WGS) entry which is preliminary data.</text>
</comment>
<keyword evidence="6 13" id="KW-1133">Transmembrane helix</keyword>
<keyword evidence="5 11" id="KW-0479">Metal-binding</keyword>
<dbReference type="Proteomes" id="UP001187682">
    <property type="component" value="Unassembled WGS sequence"/>
</dbReference>
<comment type="cofactor">
    <cofactor evidence="1 11">
        <name>heme</name>
        <dbReference type="ChEBI" id="CHEBI:30413"/>
    </cofactor>
</comment>
<keyword evidence="9 12" id="KW-0503">Monooxygenase</keyword>
<evidence type="ECO:0000256" key="12">
    <source>
        <dbReference type="RuleBase" id="RU000461"/>
    </source>
</evidence>
<evidence type="ECO:0000256" key="10">
    <source>
        <dbReference type="ARBA" id="ARBA00023136"/>
    </source>
</evidence>
<dbReference type="InterPro" id="IPR001128">
    <property type="entry name" value="Cyt_P450"/>
</dbReference>
<dbReference type="GO" id="GO:0016020">
    <property type="term" value="C:membrane"/>
    <property type="evidence" value="ECO:0007669"/>
    <property type="project" value="UniProtKB-SubCell"/>
</dbReference>
<keyword evidence="15" id="KW-1185">Reference proteome</keyword>
<dbReference type="GO" id="GO:0005506">
    <property type="term" value="F:iron ion binding"/>
    <property type="evidence" value="ECO:0007669"/>
    <property type="project" value="InterPro"/>
</dbReference>
<evidence type="ECO:0000256" key="5">
    <source>
        <dbReference type="ARBA" id="ARBA00022723"/>
    </source>
</evidence>
<dbReference type="PROSITE" id="PS00086">
    <property type="entry name" value="CYTOCHROME_P450"/>
    <property type="match status" value="1"/>
</dbReference>
<evidence type="ECO:0000313" key="15">
    <source>
        <dbReference type="Proteomes" id="UP001187682"/>
    </source>
</evidence>
<dbReference type="PRINTS" id="PR00463">
    <property type="entry name" value="EP450I"/>
</dbReference>
<evidence type="ECO:0000256" key="9">
    <source>
        <dbReference type="ARBA" id="ARBA00023033"/>
    </source>
</evidence>
<dbReference type="PANTHER" id="PTHR24287:SF5">
    <property type="entry name" value="P450, PUTATIVE (EUROFUNG)-RELATED"/>
    <property type="match status" value="1"/>
</dbReference>
<dbReference type="SUPFAM" id="SSF48264">
    <property type="entry name" value="Cytochrome P450"/>
    <property type="match status" value="1"/>
</dbReference>
<dbReference type="PANTHER" id="PTHR24287">
    <property type="entry name" value="P450, PUTATIVE (EUROFUNG)-RELATED"/>
    <property type="match status" value="1"/>
</dbReference>
<comment type="similarity">
    <text evidence="3 12">Belongs to the cytochrome P450 family.</text>
</comment>
<keyword evidence="8 11" id="KW-0408">Iron</keyword>
<dbReference type="InterPro" id="IPR047146">
    <property type="entry name" value="Cyt_P450_E_CYP52_fungi"/>
</dbReference>
<keyword evidence="7 12" id="KW-0560">Oxidoreductase</keyword>
<accession>A0AAE8MQU3</accession>
<dbReference type="Pfam" id="PF00067">
    <property type="entry name" value="p450"/>
    <property type="match status" value="1"/>
</dbReference>
<gene>
    <name evidence="14" type="ORF">DNG_00472</name>
</gene>